<evidence type="ECO:0000259" key="4">
    <source>
        <dbReference type="Pfam" id="PF13559"/>
    </source>
</evidence>
<protein>
    <submittedName>
        <fullName evidence="5">Uncharacterized protein DUF4129</fullName>
    </submittedName>
</protein>
<keyword evidence="2" id="KW-0812">Transmembrane</keyword>
<dbReference type="RefSeq" id="WP_100422890.1">
    <property type="nucleotide sequence ID" value="NZ_BOOX01000006.1"/>
</dbReference>
<comment type="caution">
    <text evidence="5">The sequence shown here is derived from an EMBL/GenBank/DDBJ whole genome shotgun (WGS) entry which is preliminary data.</text>
</comment>
<organism evidence="5 6">
    <name type="scientific">Sediminihabitans luteus</name>
    <dbReference type="NCBI Taxonomy" id="1138585"/>
    <lineage>
        <taxon>Bacteria</taxon>
        <taxon>Bacillati</taxon>
        <taxon>Actinomycetota</taxon>
        <taxon>Actinomycetes</taxon>
        <taxon>Micrococcales</taxon>
        <taxon>Cellulomonadaceae</taxon>
        <taxon>Sediminihabitans</taxon>
    </lineage>
</organism>
<keyword evidence="3" id="KW-0732">Signal</keyword>
<keyword evidence="6" id="KW-1185">Reference proteome</keyword>
<evidence type="ECO:0000256" key="1">
    <source>
        <dbReference type="SAM" id="MobiDB-lite"/>
    </source>
</evidence>
<proteinExistence type="predicted"/>
<keyword evidence="2" id="KW-1133">Transmembrane helix</keyword>
<feature type="region of interest" description="Disordered" evidence="1">
    <location>
        <begin position="230"/>
        <end position="256"/>
    </location>
</feature>
<dbReference type="InterPro" id="IPR025403">
    <property type="entry name" value="TgpA-like_C"/>
</dbReference>
<feature type="compositionally biased region" description="Basic and acidic residues" evidence="1">
    <location>
        <begin position="230"/>
        <end position="244"/>
    </location>
</feature>
<dbReference type="AlphaFoldDB" id="A0A2M9CQV3"/>
<evidence type="ECO:0000313" key="6">
    <source>
        <dbReference type="Proteomes" id="UP000231693"/>
    </source>
</evidence>
<evidence type="ECO:0000256" key="2">
    <source>
        <dbReference type="SAM" id="Phobius"/>
    </source>
</evidence>
<feature type="compositionally biased region" description="Low complexity" evidence="1">
    <location>
        <begin position="245"/>
        <end position="256"/>
    </location>
</feature>
<feature type="transmembrane region" description="Helical" evidence="2">
    <location>
        <begin position="78"/>
        <end position="99"/>
    </location>
</feature>
<evidence type="ECO:0000313" key="5">
    <source>
        <dbReference type="EMBL" id="PJJ74267.1"/>
    </source>
</evidence>
<evidence type="ECO:0000256" key="3">
    <source>
        <dbReference type="SAM" id="SignalP"/>
    </source>
</evidence>
<dbReference type="EMBL" id="PGFE01000002">
    <property type="protein sequence ID" value="PJJ74267.1"/>
    <property type="molecule type" value="Genomic_DNA"/>
</dbReference>
<reference evidence="5 6" key="1">
    <citation type="submission" date="2017-11" db="EMBL/GenBank/DDBJ databases">
        <title>Genomic Encyclopedia of Archaeal and Bacterial Type Strains, Phase II (KMG-II): From Individual Species to Whole Genera.</title>
        <authorList>
            <person name="Goeker M."/>
        </authorList>
    </citation>
    <scope>NUCLEOTIDE SEQUENCE [LARGE SCALE GENOMIC DNA]</scope>
    <source>
        <strain evidence="5 6">DSM 25478</strain>
    </source>
</reference>
<name>A0A2M9CQV3_9CELL</name>
<dbReference type="Proteomes" id="UP000231693">
    <property type="component" value="Unassembled WGS sequence"/>
</dbReference>
<feature type="signal peptide" evidence="3">
    <location>
        <begin position="1"/>
        <end position="20"/>
    </location>
</feature>
<sequence length="256" mass="26964">MSRTRLAAWVGALVATVVLAAALAPAWSVNAWISDLGVFDGPAPELTPPAATPVPTPTPTRLLEEAGDSTLTRTLVKIVFAGIALLVAAVIVSWFRGVSLRRTSTIRMRATDAGGTGEALDADPDDLTPAPLRRGVRTATDRLESAATPTDGVVAAWVALEESAADLGAHRDPAQTPTEFTTKVLHRTQADPHAVTTLRDLYLQARFGDHPLDPIAVTTARTALERLTETLTPEARDTKARDIETPGTTTSTPGAP</sequence>
<dbReference type="OrthoDB" id="5198230at2"/>
<feature type="domain" description="Protein-glutamine gamma-glutamyltransferase-like C-terminal" evidence="4">
    <location>
        <begin position="156"/>
        <end position="225"/>
    </location>
</feature>
<accession>A0A2M9CQV3</accession>
<feature type="chain" id="PRO_5038959674" evidence="3">
    <location>
        <begin position="21"/>
        <end position="256"/>
    </location>
</feature>
<dbReference type="Pfam" id="PF13559">
    <property type="entry name" value="DUF4129"/>
    <property type="match status" value="1"/>
</dbReference>
<gene>
    <name evidence="5" type="ORF">CLV28_1761</name>
</gene>
<keyword evidence="2" id="KW-0472">Membrane</keyword>